<dbReference type="GO" id="GO:0005886">
    <property type="term" value="C:plasma membrane"/>
    <property type="evidence" value="ECO:0007669"/>
    <property type="project" value="UniProtKB-SubCell"/>
</dbReference>
<evidence type="ECO:0000313" key="10">
    <source>
        <dbReference type="Proteomes" id="UP000460435"/>
    </source>
</evidence>
<sequence length="232" mass="23840">MRSIWRTLGPELVRDVALVWAAGGIVGVSFGAIAVGSGLPVWMPMLLSVVVFAGAAQFMFVGLVASGGNPVAAVIAGLLVNARHLPFGFALGDVLGQGWLRRIAGTHLMIDESVAFALAQHDADKRRAAYWACGLGLFVSWNLGVVIGAVGGTVITDTDALGLDAAFPAVLLALVLPSLRDPAVRRAVLLGVVVAVATAPFLPAGLPVLLALVGVLAGAGRKPERRQQEVAS</sequence>
<keyword evidence="3" id="KW-0813">Transport</keyword>
<dbReference type="PANTHER" id="PTHR34979">
    <property type="entry name" value="INNER MEMBRANE PROTEIN YGAZ"/>
    <property type="match status" value="1"/>
</dbReference>
<evidence type="ECO:0000256" key="7">
    <source>
        <dbReference type="ARBA" id="ARBA00023136"/>
    </source>
</evidence>
<evidence type="ECO:0000256" key="3">
    <source>
        <dbReference type="ARBA" id="ARBA00022448"/>
    </source>
</evidence>
<keyword evidence="7 8" id="KW-0472">Membrane</keyword>
<dbReference type="PANTHER" id="PTHR34979:SF1">
    <property type="entry name" value="INNER MEMBRANE PROTEIN YGAZ"/>
    <property type="match status" value="1"/>
</dbReference>
<accession>A0A7K3M5T2</accession>
<evidence type="ECO:0000313" key="9">
    <source>
        <dbReference type="EMBL" id="NDL58673.1"/>
    </source>
</evidence>
<dbReference type="Pfam" id="PF03591">
    <property type="entry name" value="AzlC"/>
    <property type="match status" value="1"/>
</dbReference>
<name>A0A7K3M5T2_9ACTN</name>
<keyword evidence="4" id="KW-1003">Cell membrane</keyword>
<comment type="subcellular location">
    <subcellularLocation>
        <location evidence="1">Cell membrane</location>
        <topology evidence="1">Multi-pass membrane protein</topology>
    </subcellularLocation>
</comment>
<dbReference type="AlphaFoldDB" id="A0A7K3M5T2"/>
<protein>
    <submittedName>
        <fullName evidence="9">Branched-chain amino acid ABC transporter permease</fullName>
    </submittedName>
</protein>
<keyword evidence="6 8" id="KW-1133">Transmembrane helix</keyword>
<organism evidence="9 10">
    <name type="scientific">Phytoactinopolyspora mesophila</name>
    <dbReference type="NCBI Taxonomy" id="2650750"/>
    <lineage>
        <taxon>Bacteria</taxon>
        <taxon>Bacillati</taxon>
        <taxon>Actinomycetota</taxon>
        <taxon>Actinomycetes</taxon>
        <taxon>Jiangellales</taxon>
        <taxon>Jiangellaceae</taxon>
        <taxon>Phytoactinopolyspora</taxon>
    </lineage>
</organism>
<feature type="transmembrane region" description="Helical" evidence="8">
    <location>
        <begin position="12"/>
        <end position="35"/>
    </location>
</feature>
<feature type="transmembrane region" description="Helical" evidence="8">
    <location>
        <begin position="188"/>
        <end position="217"/>
    </location>
</feature>
<dbReference type="EMBL" id="WLZY01000005">
    <property type="protein sequence ID" value="NDL58673.1"/>
    <property type="molecule type" value="Genomic_DNA"/>
</dbReference>
<evidence type="ECO:0000256" key="6">
    <source>
        <dbReference type="ARBA" id="ARBA00022989"/>
    </source>
</evidence>
<dbReference type="RefSeq" id="WP_162451363.1">
    <property type="nucleotide sequence ID" value="NZ_WLZY01000005.1"/>
</dbReference>
<gene>
    <name evidence="9" type="ORF">F7O44_16515</name>
</gene>
<evidence type="ECO:0000256" key="4">
    <source>
        <dbReference type="ARBA" id="ARBA00022475"/>
    </source>
</evidence>
<evidence type="ECO:0000256" key="8">
    <source>
        <dbReference type="SAM" id="Phobius"/>
    </source>
</evidence>
<feature type="transmembrane region" description="Helical" evidence="8">
    <location>
        <begin position="128"/>
        <end position="154"/>
    </location>
</feature>
<feature type="transmembrane region" description="Helical" evidence="8">
    <location>
        <begin position="160"/>
        <end position="176"/>
    </location>
</feature>
<comment type="similarity">
    <text evidence="2">Belongs to the AzlC family.</text>
</comment>
<dbReference type="GO" id="GO:1903785">
    <property type="term" value="P:L-valine transmembrane transport"/>
    <property type="evidence" value="ECO:0007669"/>
    <property type="project" value="TreeGrafter"/>
</dbReference>
<reference evidence="9 10" key="1">
    <citation type="submission" date="2019-11" db="EMBL/GenBank/DDBJ databases">
        <authorList>
            <person name="Li X.-J."/>
            <person name="Feng X.-M."/>
        </authorList>
    </citation>
    <scope>NUCLEOTIDE SEQUENCE [LARGE SCALE GENOMIC DNA]</scope>
    <source>
        <strain evidence="9 10">XMNu-373</strain>
    </source>
</reference>
<dbReference type="InterPro" id="IPR011606">
    <property type="entry name" value="Brnchd-chn_aa_trnsp_permease"/>
</dbReference>
<comment type="caution">
    <text evidence="9">The sequence shown here is derived from an EMBL/GenBank/DDBJ whole genome shotgun (WGS) entry which is preliminary data.</text>
</comment>
<dbReference type="Proteomes" id="UP000460435">
    <property type="component" value="Unassembled WGS sequence"/>
</dbReference>
<proteinExistence type="inferred from homology"/>
<evidence type="ECO:0000256" key="2">
    <source>
        <dbReference type="ARBA" id="ARBA00010735"/>
    </source>
</evidence>
<evidence type="ECO:0000256" key="1">
    <source>
        <dbReference type="ARBA" id="ARBA00004651"/>
    </source>
</evidence>
<keyword evidence="10" id="KW-1185">Reference proteome</keyword>
<evidence type="ECO:0000256" key="5">
    <source>
        <dbReference type="ARBA" id="ARBA00022692"/>
    </source>
</evidence>
<keyword evidence="5 8" id="KW-0812">Transmembrane</keyword>